<evidence type="ECO:0000259" key="10">
    <source>
        <dbReference type="Pfam" id="PF02911"/>
    </source>
</evidence>
<dbReference type="Pfam" id="PF02911">
    <property type="entry name" value="Formyl_trans_C"/>
    <property type="match status" value="1"/>
</dbReference>
<evidence type="ECO:0000256" key="3">
    <source>
        <dbReference type="ARBA" id="ARBA00012261"/>
    </source>
</evidence>
<dbReference type="AlphaFoldDB" id="A0A1G7PR90"/>
<dbReference type="HAMAP" id="MF_00182">
    <property type="entry name" value="Formyl_trans"/>
    <property type="match status" value="1"/>
</dbReference>
<dbReference type="PROSITE" id="PS00373">
    <property type="entry name" value="GART"/>
    <property type="match status" value="1"/>
</dbReference>
<keyword evidence="6 8" id="KW-0648">Protein biosynthesis</keyword>
<dbReference type="InterPro" id="IPR005793">
    <property type="entry name" value="Formyl_trans_C"/>
</dbReference>
<name>A0A1G7PR90_9LACT</name>
<dbReference type="OrthoDB" id="9802815at2"/>
<dbReference type="Gene3D" id="3.40.50.170">
    <property type="entry name" value="Formyl transferase, N-terminal domain"/>
    <property type="match status" value="1"/>
</dbReference>
<evidence type="ECO:0000256" key="8">
    <source>
        <dbReference type="HAMAP-Rule" id="MF_00182"/>
    </source>
</evidence>
<dbReference type="CDD" id="cd08704">
    <property type="entry name" value="Met_tRNA_FMT_C"/>
    <property type="match status" value="1"/>
</dbReference>
<dbReference type="InterPro" id="IPR037022">
    <property type="entry name" value="Formyl_trans_C_sf"/>
</dbReference>
<dbReference type="GO" id="GO:0005829">
    <property type="term" value="C:cytosol"/>
    <property type="evidence" value="ECO:0007669"/>
    <property type="project" value="TreeGrafter"/>
</dbReference>
<sequence>MKKIIFMGTPPFAATILKGLIQQVEYEVIAVVTQPDRPVGRKKILTASPVKKTALEANIPIYQPDHLAGSKDYEMLLQMQADLIITAAYGQKIPQNLLLAPSHGAINVHASLLPKYRGGAPIHYAIWRGEKETGITIMKMVEEMDAGDILTQSTIPISDKDDVGLLFEKLAVVGKELLLNFLPKYFDGEYQASPQEESQVSYSPTIKKQEEQLDWQQSAQALDRHIRAFRPFPTTYTLLDGQRVKIWQAQPLVKLDADIERPLAMEKPGQIIATDNHHFYVRCGEDSYLAVSEYQPAGKKRLMVEDYLKGTPAEHLIGKHFGTEKE</sequence>
<accession>A0A1G7PR90</accession>
<evidence type="ECO:0000256" key="7">
    <source>
        <dbReference type="ARBA" id="ARBA00048558"/>
    </source>
</evidence>
<gene>
    <name evidence="8" type="primary">fmt</name>
    <name evidence="11" type="ORF">SAMN05421791_101345</name>
</gene>
<dbReference type="InterPro" id="IPR041711">
    <property type="entry name" value="Met-tRNA-FMT_N"/>
</dbReference>
<evidence type="ECO:0000313" key="11">
    <source>
        <dbReference type="EMBL" id="SDF88817.1"/>
    </source>
</evidence>
<evidence type="ECO:0000256" key="1">
    <source>
        <dbReference type="ARBA" id="ARBA00002606"/>
    </source>
</evidence>
<keyword evidence="5 8" id="KW-0808">Transferase</keyword>
<evidence type="ECO:0000256" key="6">
    <source>
        <dbReference type="ARBA" id="ARBA00022917"/>
    </source>
</evidence>
<comment type="similarity">
    <text evidence="2 8">Belongs to the Fmt family.</text>
</comment>
<dbReference type="GO" id="GO:0004479">
    <property type="term" value="F:methionyl-tRNA formyltransferase activity"/>
    <property type="evidence" value="ECO:0007669"/>
    <property type="project" value="UniProtKB-UniRule"/>
</dbReference>
<dbReference type="InterPro" id="IPR001555">
    <property type="entry name" value="GART_AS"/>
</dbReference>
<comment type="function">
    <text evidence="1 8">Attaches a formyl group to the free amino group of methionyl-tRNA(fMet). The formyl group appears to play a dual role in the initiator identity of N-formylmethionyl-tRNA by promoting its recognition by IF2 and preventing the misappropriation of this tRNA by the elongation apparatus.</text>
</comment>
<keyword evidence="12" id="KW-1185">Reference proteome</keyword>
<dbReference type="InterPro" id="IPR002376">
    <property type="entry name" value="Formyl_transf_N"/>
</dbReference>
<dbReference type="RefSeq" id="WP_090289041.1">
    <property type="nucleotide sequence ID" value="NZ_FNCK01000001.1"/>
</dbReference>
<proteinExistence type="inferred from homology"/>
<evidence type="ECO:0000256" key="2">
    <source>
        <dbReference type="ARBA" id="ARBA00010699"/>
    </source>
</evidence>
<reference evidence="11 12" key="1">
    <citation type="submission" date="2016-10" db="EMBL/GenBank/DDBJ databases">
        <authorList>
            <person name="de Groot N.N."/>
        </authorList>
    </citation>
    <scope>NUCLEOTIDE SEQUENCE [LARGE SCALE GENOMIC DNA]</scope>
    <source>
        <strain evidence="11 12">ATCC BAA-466</strain>
    </source>
</reference>
<dbReference type="SUPFAM" id="SSF50486">
    <property type="entry name" value="FMT C-terminal domain-like"/>
    <property type="match status" value="1"/>
</dbReference>
<comment type="catalytic activity">
    <reaction evidence="7 8">
        <text>L-methionyl-tRNA(fMet) + (6R)-10-formyltetrahydrofolate = N-formyl-L-methionyl-tRNA(fMet) + (6S)-5,6,7,8-tetrahydrofolate + H(+)</text>
        <dbReference type="Rhea" id="RHEA:24380"/>
        <dbReference type="Rhea" id="RHEA-COMP:9952"/>
        <dbReference type="Rhea" id="RHEA-COMP:9953"/>
        <dbReference type="ChEBI" id="CHEBI:15378"/>
        <dbReference type="ChEBI" id="CHEBI:57453"/>
        <dbReference type="ChEBI" id="CHEBI:78530"/>
        <dbReference type="ChEBI" id="CHEBI:78844"/>
        <dbReference type="ChEBI" id="CHEBI:195366"/>
        <dbReference type="EC" id="2.1.2.9"/>
    </reaction>
</comment>
<dbReference type="EMBL" id="FNCK01000001">
    <property type="protein sequence ID" value="SDF88817.1"/>
    <property type="molecule type" value="Genomic_DNA"/>
</dbReference>
<evidence type="ECO:0000259" key="9">
    <source>
        <dbReference type="Pfam" id="PF00551"/>
    </source>
</evidence>
<feature type="domain" description="Formyl transferase N-terminal" evidence="9">
    <location>
        <begin position="2"/>
        <end position="180"/>
    </location>
</feature>
<dbReference type="Proteomes" id="UP000199708">
    <property type="component" value="Unassembled WGS sequence"/>
</dbReference>
<evidence type="ECO:0000256" key="5">
    <source>
        <dbReference type="ARBA" id="ARBA00022679"/>
    </source>
</evidence>
<dbReference type="CDD" id="cd08646">
    <property type="entry name" value="FMT_core_Met-tRNA-FMT_N"/>
    <property type="match status" value="1"/>
</dbReference>
<dbReference type="STRING" id="120956.SAMN05421791_101345"/>
<dbReference type="Gene3D" id="3.10.25.10">
    <property type="entry name" value="Formyl transferase, C-terminal domain"/>
    <property type="match status" value="1"/>
</dbReference>
<dbReference type="InterPro" id="IPR044135">
    <property type="entry name" value="Met-tRNA-FMT_C"/>
</dbReference>
<evidence type="ECO:0000256" key="4">
    <source>
        <dbReference type="ARBA" id="ARBA00016014"/>
    </source>
</evidence>
<dbReference type="PANTHER" id="PTHR11138:SF5">
    <property type="entry name" value="METHIONYL-TRNA FORMYLTRANSFERASE, MITOCHONDRIAL"/>
    <property type="match status" value="1"/>
</dbReference>
<feature type="binding site" evidence="8">
    <location>
        <begin position="111"/>
        <end position="114"/>
    </location>
    <ligand>
        <name>(6S)-5,6,7,8-tetrahydrofolate</name>
        <dbReference type="ChEBI" id="CHEBI:57453"/>
    </ligand>
</feature>
<dbReference type="InterPro" id="IPR011034">
    <property type="entry name" value="Formyl_transferase-like_C_sf"/>
</dbReference>
<dbReference type="EC" id="2.1.2.9" evidence="3 8"/>
<dbReference type="Pfam" id="PF00551">
    <property type="entry name" value="Formyl_trans_N"/>
    <property type="match status" value="1"/>
</dbReference>
<evidence type="ECO:0000313" key="12">
    <source>
        <dbReference type="Proteomes" id="UP000199708"/>
    </source>
</evidence>
<dbReference type="SUPFAM" id="SSF53328">
    <property type="entry name" value="Formyltransferase"/>
    <property type="match status" value="1"/>
</dbReference>
<dbReference type="InterPro" id="IPR005794">
    <property type="entry name" value="Fmt"/>
</dbReference>
<feature type="domain" description="Formyl transferase C-terminal" evidence="10">
    <location>
        <begin position="206"/>
        <end position="311"/>
    </location>
</feature>
<dbReference type="InterPro" id="IPR036477">
    <property type="entry name" value="Formyl_transf_N_sf"/>
</dbReference>
<protein>
    <recommendedName>
        <fullName evidence="4 8">Methionyl-tRNA formyltransferase</fullName>
        <ecNumber evidence="3 8">2.1.2.9</ecNumber>
    </recommendedName>
</protein>
<organism evidence="11 12">
    <name type="scientific">Facklamia miroungae</name>
    <dbReference type="NCBI Taxonomy" id="120956"/>
    <lineage>
        <taxon>Bacteria</taxon>
        <taxon>Bacillati</taxon>
        <taxon>Bacillota</taxon>
        <taxon>Bacilli</taxon>
        <taxon>Lactobacillales</taxon>
        <taxon>Aerococcaceae</taxon>
        <taxon>Facklamia</taxon>
    </lineage>
</organism>
<dbReference type="NCBIfam" id="TIGR00460">
    <property type="entry name" value="fmt"/>
    <property type="match status" value="1"/>
</dbReference>
<dbReference type="PANTHER" id="PTHR11138">
    <property type="entry name" value="METHIONYL-TRNA FORMYLTRANSFERASE"/>
    <property type="match status" value="1"/>
</dbReference>